<dbReference type="PROSITE" id="PS51257">
    <property type="entry name" value="PROKAR_LIPOPROTEIN"/>
    <property type="match status" value="1"/>
</dbReference>
<protein>
    <submittedName>
        <fullName evidence="4">Excalibur calcium-binding domain-containing protein</fullName>
    </submittedName>
</protein>
<feature type="domain" description="Excalibur calcium-binding" evidence="3">
    <location>
        <begin position="114"/>
        <end position="150"/>
    </location>
</feature>
<name>A0A934I6W7_9CORY</name>
<keyword evidence="5" id="KW-1185">Reference proteome</keyword>
<dbReference type="SMART" id="SM00894">
    <property type="entry name" value="Excalibur"/>
    <property type="match status" value="1"/>
</dbReference>
<evidence type="ECO:0000256" key="2">
    <source>
        <dbReference type="SAM" id="SignalP"/>
    </source>
</evidence>
<evidence type="ECO:0000313" key="5">
    <source>
        <dbReference type="Proteomes" id="UP000645966"/>
    </source>
</evidence>
<feature type="signal peptide" evidence="2">
    <location>
        <begin position="1"/>
        <end position="31"/>
    </location>
</feature>
<dbReference type="InterPro" id="IPR008613">
    <property type="entry name" value="Excalibur_Ca-bd_domain"/>
</dbReference>
<evidence type="ECO:0000313" key="4">
    <source>
        <dbReference type="EMBL" id="MBI8989462.1"/>
    </source>
</evidence>
<feature type="compositionally biased region" description="Acidic residues" evidence="1">
    <location>
        <begin position="33"/>
        <end position="42"/>
    </location>
</feature>
<evidence type="ECO:0000256" key="1">
    <source>
        <dbReference type="SAM" id="MobiDB-lite"/>
    </source>
</evidence>
<dbReference type="RefSeq" id="WP_198738508.1">
    <property type="nucleotide sequence ID" value="NZ_JAEIOS010000012.1"/>
</dbReference>
<dbReference type="Pfam" id="PF05901">
    <property type="entry name" value="Excalibur"/>
    <property type="match status" value="1"/>
</dbReference>
<feature type="compositionally biased region" description="Basic and acidic residues" evidence="1">
    <location>
        <begin position="138"/>
        <end position="150"/>
    </location>
</feature>
<organism evidence="4 5">
    <name type="scientific">Corynebacterium meridianum</name>
    <dbReference type="NCBI Taxonomy" id="2765363"/>
    <lineage>
        <taxon>Bacteria</taxon>
        <taxon>Bacillati</taxon>
        <taxon>Actinomycetota</taxon>
        <taxon>Actinomycetes</taxon>
        <taxon>Mycobacteriales</taxon>
        <taxon>Corynebacteriaceae</taxon>
        <taxon>Corynebacterium</taxon>
    </lineage>
</organism>
<dbReference type="AlphaFoldDB" id="A0A934I6W7"/>
<sequence>MSPQHRSGPARIARITSLALGAVLSLGLLTACDDPEEPAGEDTGDRVTVTETTTVSTTEVRTETSTETETVTETTTVTESREPAPAPEPEANTQMQGFLAPAPAPAPARAASTHFSNCREARAAGAAPLYEGSAGYSRKLDRDGDGVACE</sequence>
<feature type="region of interest" description="Disordered" evidence="1">
    <location>
        <begin position="32"/>
        <end position="150"/>
    </location>
</feature>
<dbReference type="EMBL" id="JAEIOS010000012">
    <property type="protein sequence ID" value="MBI8989462.1"/>
    <property type="molecule type" value="Genomic_DNA"/>
</dbReference>
<accession>A0A934I6W7</accession>
<reference evidence="4" key="1">
    <citation type="submission" date="2020-12" db="EMBL/GenBank/DDBJ databases">
        <title>Genome public.</title>
        <authorList>
            <person name="Sun Q."/>
        </authorList>
    </citation>
    <scope>NUCLEOTIDE SEQUENCE</scope>
    <source>
        <strain evidence="4">CCM 8863</strain>
    </source>
</reference>
<proteinExistence type="predicted"/>
<comment type="caution">
    <text evidence="4">The sequence shown here is derived from an EMBL/GenBank/DDBJ whole genome shotgun (WGS) entry which is preliminary data.</text>
</comment>
<feature type="compositionally biased region" description="Low complexity" evidence="1">
    <location>
        <begin position="46"/>
        <end position="78"/>
    </location>
</feature>
<keyword evidence="2" id="KW-0732">Signal</keyword>
<feature type="chain" id="PRO_5037734825" evidence="2">
    <location>
        <begin position="32"/>
        <end position="150"/>
    </location>
</feature>
<gene>
    <name evidence="4" type="ORF">JDV75_06765</name>
</gene>
<evidence type="ECO:0000259" key="3">
    <source>
        <dbReference type="SMART" id="SM00894"/>
    </source>
</evidence>
<dbReference type="Proteomes" id="UP000645966">
    <property type="component" value="Unassembled WGS sequence"/>
</dbReference>